<dbReference type="InterPro" id="IPR010982">
    <property type="entry name" value="Lambda_DNA-bd_dom_sf"/>
</dbReference>
<dbReference type="Gene3D" id="1.10.260.40">
    <property type="entry name" value="lambda repressor-like DNA-binding domains"/>
    <property type="match status" value="1"/>
</dbReference>
<evidence type="ECO:0000313" key="2">
    <source>
        <dbReference type="Proteomes" id="UP001155027"/>
    </source>
</evidence>
<dbReference type="AlphaFoldDB" id="A0A9X2PVI8"/>
<dbReference type="EMBL" id="JANUAU010000001">
    <property type="protein sequence ID" value="MCS3676323.1"/>
    <property type="molecule type" value="Genomic_DNA"/>
</dbReference>
<dbReference type="GO" id="GO:0003677">
    <property type="term" value="F:DNA binding"/>
    <property type="evidence" value="ECO:0007669"/>
    <property type="project" value="UniProtKB-KW"/>
</dbReference>
<gene>
    <name evidence="1" type="ORF">GGP71_000219</name>
</gene>
<reference evidence="1" key="1">
    <citation type="submission" date="2022-08" db="EMBL/GenBank/DDBJ databases">
        <title>Genomic Encyclopedia of Type Strains, Phase V (KMG-V): Genome sequencing to study the core and pangenomes of soil and plant-associated prokaryotes.</title>
        <authorList>
            <person name="Whitman W."/>
        </authorList>
    </citation>
    <scope>NUCLEOTIDE SEQUENCE</scope>
    <source>
        <strain evidence="1">0</strain>
    </source>
</reference>
<comment type="caution">
    <text evidence="1">The sequence shown here is derived from an EMBL/GenBank/DDBJ whole genome shotgun (WGS) entry which is preliminary data.</text>
</comment>
<name>A0A9X2PVI8_9BACT</name>
<dbReference type="Proteomes" id="UP001155027">
    <property type="component" value="Unassembled WGS sequence"/>
</dbReference>
<evidence type="ECO:0000313" key="1">
    <source>
        <dbReference type="EMBL" id="MCS3676323.1"/>
    </source>
</evidence>
<organism evidence="1 2">
    <name type="scientific">Salinibacter ruber</name>
    <dbReference type="NCBI Taxonomy" id="146919"/>
    <lineage>
        <taxon>Bacteria</taxon>
        <taxon>Pseudomonadati</taxon>
        <taxon>Rhodothermota</taxon>
        <taxon>Rhodothermia</taxon>
        <taxon>Rhodothermales</taxon>
        <taxon>Salinibacteraceae</taxon>
        <taxon>Salinibacter</taxon>
    </lineage>
</organism>
<proteinExistence type="predicted"/>
<keyword evidence="1" id="KW-0238">DNA-binding</keyword>
<protein>
    <submittedName>
        <fullName evidence="1">DNA-binding transcriptional regulator YiaG</fullName>
    </submittedName>
</protein>
<accession>A0A9X2PVI8</accession>
<dbReference type="CDD" id="cd00093">
    <property type="entry name" value="HTH_XRE"/>
    <property type="match status" value="1"/>
</dbReference>
<sequence length="194" mass="21529">MKLPDLREKLGWTQANVGQFFGVSKITAHRWEKHGDGETEARKTVLRLVAECVEASSAQDGEVGKLLLNMGVVRAVTAALHRSPRAREGALYEPLGWRGVFGARERLGWTQAEFARFLGATHSVPAVWESPESWENGNDPLGHALRAAILGLDLSSDPNRPDYREPKSGWDDLKTKGLQAFYDEVLELRIGSPR</sequence>
<dbReference type="RefSeq" id="WP_259079168.1">
    <property type="nucleotide sequence ID" value="NZ_JANTZP010000001.1"/>
</dbReference>
<dbReference type="InterPro" id="IPR001387">
    <property type="entry name" value="Cro/C1-type_HTH"/>
</dbReference>